<protein>
    <submittedName>
        <fullName evidence="1">Uncharacterized protein</fullName>
    </submittedName>
</protein>
<comment type="caution">
    <text evidence="1">The sequence shown here is derived from an EMBL/GenBank/DDBJ whole genome shotgun (WGS) entry which is preliminary data.</text>
</comment>
<gene>
    <name evidence="1" type="ORF">GGX14DRAFT_384119</name>
</gene>
<dbReference type="Proteomes" id="UP001219525">
    <property type="component" value="Unassembled WGS sequence"/>
</dbReference>
<evidence type="ECO:0000313" key="1">
    <source>
        <dbReference type="EMBL" id="KAJ7230157.1"/>
    </source>
</evidence>
<evidence type="ECO:0000313" key="2">
    <source>
        <dbReference type="Proteomes" id="UP001219525"/>
    </source>
</evidence>
<sequence>MATGAVQKGQRVVNSLERGFDPLRPWQGGGGGGDEREWAEVKASMVPSEIVWWWLRTAESPNLRIAETPNLRVTGYLSHRTYEAPKVVQKAPEIVLRQAAGLKVMWASSRGCEVARGCWGGKIEGQGCPRVGIDTVAVFTAYGYGYTAPVAVPYDRRRDCLTLKRGSRSAGNFPGSTGVVMKPQGGPLRGVWAAKTEWVSQLTEYLISGKCAEPAMLIRPYTRTVPVTVTVPARTTFSDPTYGYGYGKSRTRMAP</sequence>
<keyword evidence="2" id="KW-1185">Reference proteome</keyword>
<accession>A0AAD6YUN9</accession>
<name>A0AAD6YUN9_9AGAR</name>
<reference evidence="1" key="1">
    <citation type="submission" date="2023-03" db="EMBL/GenBank/DDBJ databases">
        <title>Massive genome expansion in bonnet fungi (Mycena s.s.) driven by repeated elements and novel gene families across ecological guilds.</title>
        <authorList>
            <consortium name="Lawrence Berkeley National Laboratory"/>
            <person name="Harder C.B."/>
            <person name="Miyauchi S."/>
            <person name="Viragh M."/>
            <person name="Kuo A."/>
            <person name="Thoen E."/>
            <person name="Andreopoulos B."/>
            <person name="Lu D."/>
            <person name="Skrede I."/>
            <person name="Drula E."/>
            <person name="Henrissat B."/>
            <person name="Morin E."/>
            <person name="Kohler A."/>
            <person name="Barry K."/>
            <person name="LaButti K."/>
            <person name="Morin E."/>
            <person name="Salamov A."/>
            <person name="Lipzen A."/>
            <person name="Mereny Z."/>
            <person name="Hegedus B."/>
            <person name="Baldrian P."/>
            <person name="Stursova M."/>
            <person name="Weitz H."/>
            <person name="Taylor A."/>
            <person name="Grigoriev I.V."/>
            <person name="Nagy L.G."/>
            <person name="Martin F."/>
            <person name="Kauserud H."/>
        </authorList>
    </citation>
    <scope>NUCLEOTIDE SEQUENCE</scope>
    <source>
        <strain evidence="1">9144</strain>
    </source>
</reference>
<proteinExistence type="predicted"/>
<dbReference type="EMBL" id="JARJCW010000001">
    <property type="protein sequence ID" value="KAJ7230157.1"/>
    <property type="molecule type" value="Genomic_DNA"/>
</dbReference>
<dbReference type="AlphaFoldDB" id="A0AAD6YUN9"/>
<organism evidence="1 2">
    <name type="scientific">Mycena pura</name>
    <dbReference type="NCBI Taxonomy" id="153505"/>
    <lineage>
        <taxon>Eukaryota</taxon>
        <taxon>Fungi</taxon>
        <taxon>Dikarya</taxon>
        <taxon>Basidiomycota</taxon>
        <taxon>Agaricomycotina</taxon>
        <taxon>Agaricomycetes</taxon>
        <taxon>Agaricomycetidae</taxon>
        <taxon>Agaricales</taxon>
        <taxon>Marasmiineae</taxon>
        <taxon>Mycenaceae</taxon>
        <taxon>Mycena</taxon>
    </lineage>
</organism>